<feature type="transmembrane region" description="Helical" evidence="1">
    <location>
        <begin position="47"/>
        <end position="67"/>
    </location>
</feature>
<dbReference type="PANTHER" id="PTHR40047">
    <property type="entry name" value="UPF0703 PROTEIN YCGQ"/>
    <property type="match status" value="1"/>
</dbReference>
<feature type="transmembrane region" description="Helical" evidence="1">
    <location>
        <begin position="14"/>
        <end position="35"/>
    </location>
</feature>
<dbReference type="EMBL" id="RCBY01000168">
    <property type="protein sequence ID" value="RQH31183.1"/>
    <property type="molecule type" value="Genomic_DNA"/>
</dbReference>
<organism evidence="3 4">
    <name type="scientific">Okeania hirsuta</name>
    <dbReference type="NCBI Taxonomy" id="1458930"/>
    <lineage>
        <taxon>Bacteria</taxon>
        <taxon>Bacillati</taxon>
        <taxon>Cyanobacteriota</taxon>
        <taxon>Cyanophyceae</taxon>
        <taxon>Oscillatoriophycideae</taxon>
        <taxon>Oscillatoriales</taxon>
        <taxon>Microcoleaceae</taxon>
        <taxon>Okeania</taxon>
    </lineage>
</organism>
<keyword evidence="4" id="KW-1185">Reference proteome</keyword>
<evidence type="ECO:0000313" key="4">
    <source>
        <dbReference type="Proteomes" id="UP000269154"/>
    </source>
</evidence>
<dbReference type="InterPro" id="IPR015402">
    <property type="entry name" value="DUF1980"/>
</dbReference>
<evidence type="ECO:0000313" key="3">
    <source>
        <dbReference type="EMBL" id="RQH31183.1"/>
    </source>
</evidence>
<name>A0A3N6NI01_9CYAN</name>
<dbReference type="AlphaFoldDB" id="A0A3N6NI01"/>
<dbReference type="NCBIfam" id="TIGR03943">
    <property type="entry name" value="TIGR03943 family putative permease subunit"/>
    <property type="match status" value="1"/>
</dbReference>
<dbReference type="RefSeq" id="WP_124147142.1">
    <property type="nucleotide sequence ID" value="NZ_CAWOKI010000234.1"/>
</dbReference>
<dbReference type="OrthoDB" id="9770408at2"/>
<proteinExistence type="predicted"/>
<gene>
    <name evidence="3" type="ORF">D5R40_23360</name>
</gene>
<feature type="transmembrane region" description="Helical" evidence="1">
    <location>
        <begin position="101"/>
        <end position="121"/>
    </location>
</feature>
<dbReference type="PANTHER" id="PTHR40047:SF1">
    <property type="entry name" value="UPF0703 PROTEIN YCGQ"/>
    <property type="match status" value="1"/>
</dbReference>
<protein>
    <submittedName>
        <fullName evidence="3">TIGR03943 family protein</fullName>
    </submittedName>
</protein>
<reference evidence="3 4" key="1">
    <citation type="journal article" date="2018" name="ACS Chem. Biol.">
        <title>Ketoreductase domain dysfunction expands chemodiversity: malyngamide biosynthesis in the cyanobacterium Okeania hirsuta.</title>
        <authorList>
            <person name="Moss N.A."/>
            <person name="Leao T."/>
            <person name="Rankin M."/>
            <person name="McCullough T.M."/>
            <person name="Qu P."/>
            <person name="Korobeynikov A."/>
            <person name="Smith J.L."/>
            <person name="Gerwick L."/>
            <person name="Gerwick W.H."/>
        </authorList>
    </citation>
    <scope>NUCLEOTIDE SEQUENCE [LARGE SCALE GENOMIC DNA]</scope>
    <source>
        <strain evidence="3 4">PAB10Feb10-1</strain>
    </source>
</reference>
<feature type="domain" description="DUF1980" evidence="2">
    <location>
        <begin position="164"/>
        <end position="268"/>
    </location>
</feature>
<keyword evidence="1" id="KW-0812">Transmembrane</keyword>
<dbReference type="Proteomes" id="UP000269154">
    <property type="component" value="Unassembled WGS sequence"/>
</dbReference>
<sequence>MKVYKSLFSLLKKYSSWIDAIAIFVWGFMLLHYWMTSKLYILIHPRYFGLTVGAGIALLLLGGLKILELWSISKSQRFKRQSKQVLTSIENQHINLFPPGWSSGLLLISALLALMITPQVFASQTALQRGLTESLPVTRTQPQEFRSGTKPEERSLIEWIRILNVYPEPDAYNEQKVEVTGFVIYPPGLSEQYFWISRFILTCCAADAYPVGLPVKLPEGRSRSKYPQDGWLKVEGKMITDELNSQRKLTISPSKIEPIPKPKNPYDY</sequence>
<dbReference type="Pfam" id="PF21537">
    <property type="entry name" value="DUF1980_C"/>
    <property type="match status" value="1"/>
</dbReference>
<keyword evidence="1" id="KW-1133">Transmembrane helix</keyword>
<dbReference type="InterPro" id="IPR048447">
    <property type="entry name" value="DUF1980_C"/>
</dbReference>
<accession>A0A3N6NI01</accession>
<evidence type="ECO:0000256" key="1">
    <source>
        <dbReference type="SAM" id="Phobius"/>
    </source>
</evidence>
<comment type="caution">
    <text evidence="3">The sequence shown here is derived from an EMBL/GenBank/DDBJ whole genome shotgun (WGS) entry which is preliminary data.</text>
</comment>
<dbReference type="InterPro" id="IPR052955">
    <property type="entry name" value="UPF0703_membrane_permease"/>
</dbReference>
<keyword evidence="1" id="KW-0472">Membrane</keyword>
<evidence type="ECO:0000259" key="2">
    <source>
        <dbReference type="Pfam" id="PF21537"/>
    </source>
</evidence>